<comment type="caution">
    <text evidence="1">The sequence shown here is derived from an EMBL/GenBank/DDBJ whole genome shotgun (WGS) entry which is preliminary data.</text>
</comment>
<reference evidence="2" key="1">
    <citation type="journal article" date="2024" name="Proc. Natl. Acad. Sci. U.S.A.">
        <title>Extraordinary preservation of gene collinearity over three hundred million years revealed in homosporous lycophytes.</title>
        <authorList>
            <person name="Li C."/>
            <person name="Wickell D."/>
            <person name="Kuo L.Y."/>
            <person name="Chen X."/>
            <person name="Nie B."/>
            <person name="Liao X."/>
            <person name="Peng D."/>
            <person name="Ji J."/>
            <person name="Jenkins J."/>
            <person name="Williams M."/>
            <person name="Shu S."/>
            <person name="Plott C."/>
            <person name="Barry K."/>
            <person name="Rajasekar S."/>
            <person name="Grimwood J."/>
            <person name="Han X."/>
            <person name="Sun S."/>
            <person name="Hou Z."/>
            <person name="He W."/>
            <person name="Dai G."/>
            <person name="Sun C."/>
            <person name="Schmutz J."/>
            <person name="Leebens-Mack J.H."/>
            <person name="Li F.W."/>
            <person name="Wang L."/>
        </authorList>
    </citation>
    <scope>NUCLEOTIDE SEQUENCE [LARGE SCALE GENOMIC DNA]</scope>
    <source>
        <strain evidence="2">cv. PW_Plant_1</strain>
    </source>
</reference>
<accession>A0ACC2DLN2</accession>
<gene>
    <name evidence="1" type="ORF">O6H91_05G016300</name>
</gene>
<protein>
    <submittedName>
        <fullName evidence="1">Uncharacterized protein</fullName>
    </submittedName>
</protein>
<proteinExistence type="predicted"/>
<name>A0ACC2DLN2_DIPCM</name>
<evidence type="ECO:0000313" key="2">
    <source>
        <dbReference type="Proteomes" id="UP001162992"/>
    </source>
</evidence>
<sequence length="105" mass="12130">MQVKGYSDKRWRMHRRTLGHLYIIPDSDLRNCKGSLARLITKYKEPSAFFEPPHTNNSQGIYIFKRRNTMRRGGEERLQPLAAMAGSRSKPSSRIATTHQGLRNS</sequence>
<dbReference type="EMBL" id="CM055096">
    <property type="protein sequence ID" value="KAJ7554942.1"/>
    <property type="molecule type" value="Genomic_DNA"/>
</dbReference>
<keyword evidence="2" id="KW-1185">Reference proteome</keyword>
<evidence type="ECO:0000313" key="1">
    <source>
        <dbReference type="EMBL" id="KAJ7554942.1"/>
    </source>
</evidence>
<dbReference type="Proteomes" id="UP001162992">
    <property type="component" value="Chromosome 5"/>
</dbReference>
<organism evidence="1 2">
    <name type="scientific">Diphasiastrum complanatum</name>
    <name type="common">Issler's clubmoss</name>
    <name type="synonym">Lycopodium complanatum</name>
    <dbReference type="NCBI Taxonomy" id="34168"/>
    <lineage>
        <taxon>Eukaryota</taxon>
        <taxon>Viridiplantae</taxon>
        <taxon>Streptophyta</taxon>
        <taxon>Embryophyta</taxon>
        <taxon>Tracheophyta</taxon>
        <taxon>Lycopodiopsida</taxon>
        <taxon>Lycopodiales</taxon>
        <taxon>Lycopodiaceae</taxon>
        <taxon>Lycopodioideae</taxon>
        <taxon>Diphasiastrum</taxon>
    </lineage>
</organism>